<name>A0ABY8LFG9_9RHOB</name>
<evidence type="ECO:0000313" key="1">
    <source>
        <dbReference type="EMBL" id="WGH80032.1"/>
    </source>
</evidence>
<protein>
    <submittedName>
        <fullName evidence="1">Uncharacterized protein</fullName>
    </submittedName>
</protein>
<evidence type="ECO:0000313" key="2">
    <source>
        <dbReference type="Proteomes" id="UP001243420"/>
    </source>
</evidence>
<accession>A0ABY8LFG9</accession>
<dbReference type="EMBL" id="CP122537">
    <property type="protein sequence ID" value="WGH80032.1"/>
    <property type="molecule type" value="Genomic_DNA"/>
</dbReference>
<sequence>MAEESYGISDRLHGHTHDGEEIHMISATDMDDALVVLPPRDDAPQMWLDDRFHDALFVSDRVAKALKAAKLTRGWGLRRCVVKTVH</sequence>
<organism evidence="1 2">
    <name type="scientific">Jannaschia ovalis</name>
    <dbReference type="NCBI Taxonomy" id="3038773"/>
    <lineage>
        <taxon>Bacteria</taxon>
        <taxon>Pseudomonadati</taxon>
        <taxon>Pseudomonadota</taxon>
        <taxon>Alphaproteobacteria</taxon>
        <taxon>Rhodobacterales</taxon>
        <taxon>Roseobacteraceae</taxon>
        <taxon>Jannaschia</taxon>
    </lineage>
</organism>
<gene>
    <name evidence="1" type="ORF">P8627_07160</name>
</gene>
<proteinExistence type="predicted"/>
<dbReference type="RefSeq" id="WP_279967068.1">
    <property type="nucleotide sequence ID" value="NZ_CP122537.1"/>
</dbReference>
<reference evidence="1 2" key="1">
    <citation type="submission" date="2023-04" db="EMBL/GenBank/DDBJ databases">
        <title>Jannaschia ovalis sp. nov., a marine bacterium isolated from sea tidal flat.</title>
        <authorList>
            <person name="Kwon D.Y."/>
            <person name="Kim J.-J."/>
        </authorList>
    </citation>
    <scope>NUCLEOTIDE SEQUENCE [LARGE SCALE GENOMIC DNA]</scope>
    <source>
        <strain evidence="1 2">GRR-S6-38</strain>
    </source>
</reference>
<dbReference type="Proteomes" id="UP001243420">
    <property type="component" value="Chromosome"/>
</dbReference>
<keyword evidence="2" id="KW-1185">Reference proteome</keyword>